<evidence type="ECO:0000256" key="7">
    <source>
        <dbReference type="ARBA" id="ARBA00023242"/>
    </source>
</evidence>
<feature type="compositionally biased region" description="Low complexity" evidence="9">
    <location>
        <begin position="928"/>
        <end position="945"/>
    </location>
</feature>
<organism evidence="11 12">
    <name type="scientific">Paxillus rubicundulus Ve08.2h10</name>
    <dbReference type="NCBI Taxonomy" id="930991"/>
    <lineage>
        <taxon>Eukaryota</taxon>
        <taxon>Fungi</taxon>
        <taxon>Dikarya</taxon>
        <taxon>Basidiomycota</taxon>
        <taxon>Agaricomycotina</taxon>
        <taxon>Agaricomycetes</taxon>
        <taxon>Agaricomycetidae</taxon>
        <taxon>Boletales</taxon>
        <taxon>Paxilineae</taxon>
        <taxon>Paxillaceae</taxon>
        <taxon>Paxillus</taxon>
    </lineage>
</organism>
<feature type="compositionally biased region" description="Low complexity" evidence="9">
    <location>
        <begin position="273"/>
        <end position="293"/>
    </location>
</feature>
<feature type="compositionally biased region" description="Low complexity" evidence="9">
    <location>
        <begin position="975"/>
        <end position="986"/>
    </location>
</feature>
<protein>
    <recommendedName>
        <fullName evidence="10">GATA-type domain-containing protein</fullName>
    </recommendedName>
</protein>
<dbReference type="InterPro" id="IPR013860">
    <property type="entry name" value="AreA_GATA"/>
</dbReference>
<keyword evidence="4" id="KW-0862">Zinc</keyword>
<feature type="region of interest" description="Disordered" evidence="9">
    <location>
        <begin position="273"/>
        <end position="311"/>
    </location>
</feature>
<dbReference type="Pfam" id="PF00320">
    <property type="entry name" value="GATA"/>
    <property type="match status" value="1"/>
</dbReference>
<evidence type="ECO:0000256" key="3">
    <source>
        <dbReference type="ARBA" id="ARBA00022771"/>
    </source>
</evidence>
<keyword evidence="3 8" id="KW-0863">Zinc-finger</keyword>
<feature type="compositionally biased region" description="Polar residues" evidence="9">
    <location>
        <begin position="728"/>
        <end position="738"/>
    </location>
</feature>
<keyword evidence="6" id="KW-0804">Transcription</keyword>
<dbReference type="GO" id="GO:0000122">
    <property type="term" value="P:negative regulation of transcription by RNA polymerase II"/>
    <property type="evidence" value="ECO:0007669"/>
    <property type="project" value="TreeGrafter"/>
</dbReference>
<dbReference type="GO" id="GO:0000978">
    <property type="term" value="F:RNA polymerase II cis-regulatory region sequence-specific DNA binding"/>
    <property type="evidence" value="ECO:0007669"/>
    <property type="project" value="TreeGrafter"/>
</dbReference>
<sequence length="1148" mass="123439">MGSLSCSTGSSFEDHTWSSPERLFPTQTSSRSSEQGPHPSPIPNSLHSSPWYQQLPLNTLGTPTSMSHTLHQSLPHHPPPDSSDHHFPMQSLSHNEWNNLFSAPLNPTVFATLAASGVFPVPGATMSSHHRHHLVTGTTRAQPNNYHHDRSASWSPTIPLTPTSHHSSRPPLSKVHSISEISIEKAKASNIDVLLTSSHIQDHNFSRQHEDGDGQRMNLMNTDGVSSINHPRRPDGVTNTFAPPMHPHPLSIPSTNYQGYNLPERSNISIPPSLWMSPTSTSSSSPAVYTPSTQLQPGIAPPDPSPLSAHRHLSPSIIGSLSLDLKSAILSDIFSDDLFNTSSNDPGPSSYTSPRLSGSPDLESTGLPSTEIDPERLAKQDPLATRVWKMYTRTKATLPHAQRMENITWRMMSLALKKKRDEDEESKQTVAIADKKVAVKNEATTPSTFPVQLEASISRLDGGERGRTIEKGKAKVQVVGFDGANQDGTEDDDIDDVVPMDWRAMSRSRSRISMDWRPQSRSRSRPSGTNFEQGAMLTQFDGRYSFPTSSMNNDKSPERRAGHSTEHGKGLATSPSIPIPGTSALSSSRPSASSSSAPLRSALSAVCEGQVDHEAASFGSPTHNNVHVNQFNHSLSALNTPALHPSSLPSFGLHGHPKFLPDDQSSKPRAFPRHVRKTSFDHTVEREGIFIGPSGRHQVNGKPLSPDGLVGQKRRADAPHAESMLRSDPSNLEGNPRSTQIQEVDQYVSNGSFPSTTFNFSFPPFEGMFDLPTHGSSIPHNDFSHMLHGSEDARTSDLHFHDSTPHSLNGASYTSSVGSPTSVNEGISVAAAAAGAAMAEGYVQHLNATNFAADDSLDYHHLLGLPFSSLDPGVGLCQGPYTHVDPTQILPVEHRDVVLQSYHASPSSDWGNGVRSSSTASPEPYVTSNASSPPSNDGGSSGSNPRLPGRKMSSTKRVTQELQRKKPTPTIGPNATVTVSRSASSTPDLTTERSSSATAKGSSDDGDQAPTSCTNCQTTNTPLWRRDPEGQPLCNACGLFYKLHGVVRPLSLKTDIIKKRNRASGAPNGNARKGGAGLPKIASSSTRPRSATTNVIPSGFTSTRGAPAHRVGMGASHTTGSLAMKRQRRTSTGFPGSPVTRRGNESNV</sequence>
<dbReference type="AlphaFoldDB" id="A0A0D0EBU9"/>
<dbReference type="GO" id="GO:0005634">
    <property type="term" value="C:nucleus"/>
    <property type="evidence" value="ECO:0007669"/>
    <property type="project" value="UniProtKB-SubCell"/>
</dbReference>
<dbReference type="PRINTS" id="PR00619">
    <property type="entry name" value="GATAZNFINGER"/>
</dbReference>
<feature type="region of interest" description="Disordered" evidence="9">
    <location>
        <begin position="226"/>
        <end position="258"/>
    </location>
</feature>
<evidence type="ECO:0000256" key="4">
    <source>
        <dbReference type="ARBA" id="ARBA00022833"/>
    </source>
</evidence>
<feature type="compositionally biased region" description="Polar residues" evidence="9">
    <location>
        <begin position="152"/>
        <end position="165"/>
    </location>
</feature>
<dbReference type="SUPFAM" id="SSF57716">
    <property type="entry name" value="Glucocorticoid receptor-like (DNA-binding domain)"/>
    <property type="match status" value="1"/>
</dbReference>
<dbReference type="PROSITE" id="PS00344">
    <property type="entry name" value="GATA_ZN_FINGER_1"/>
    <property type="match status" value="1"/>
</dbReference>
<dbReference type="PANTHER" id="PTHR10071">
    <property type="entry name" value="TRANSCRIPTION FACTOR GATA FAMILY MEMBER"/>
    <property type="match status" value="1"/>
</dbReference>
<feature type="compositionally biased region" description="Polar residues" evidence="9">
    <location>
        <begin position="903"/>
        <end position="921"/>
    </location>
</feature>
<dbReference type="Proteomes" id="UP000054538">
    <property type="component" value="Unassembled WGS sequence"/>
</dbReference>
<dbReference type="GO" id="GO:0008270">
    <property type="term" value="F:zinc ion binding"/>
    <property type="evidence" value="ECO:0007669"/>
    <property type="project" value="UniProtKB-KW"/>
</dbReference>
<feature type="compositionally biased region" description="Basic and acidic residues" evidence="9">
    <location>
        <begin position="78"/>
        <end position="87"/>
    </location>
</feature>
<dbReference type="OrthoDB" id="2157641at2759"/>
<evidence type="ECO:0000259" key="10">
    <source>
        <dbReference type="PROSITE" id="PS50114"/>
    </source>
</evidence>
<feature type="compositionally biased region" description="Polar residues" evidence="9">
    <location>
        <begin position="341"/>
        <end position="356"/>
    </location>
</feature>
<keyword evidence="12" id="KW-1185">Reference proteome</keyword>
<dbReference type="HOGENOM" id="CLU_006725_0_0_1"/>
<feature type="region of interest" description="Disordered" evidence="9">
    <location>
        <begin position="1"/>
        <end position="90"/>
    </location>
</feature>
<reference evidence="12" key="2">
    <citation type="submission" date="2015-01" db="EMBL/GenBank/DDBJ databases">
        <title>Evolutionary Origins and Diversification of the Mycorrhizal Mutualists.</title>
        <authorList>
            <consortium name="DOE Joint Genome Institute"/>
            <consortium name="Mycorrhizal Genomics Consortium"/>
            <person name="Kohler A."/>
            <person name="Kuo A."/>
            <person name="Nagy L.G."/>
            <person name="Floudas D."/>
            <person name="Copeland A."/>
            <person name="Barry K.W."/>
            <person name="Cichocki N."/>
            <person name="Veneault-Fourrey C."/>
            <person name="LaButti K."/>
            <person name="Lindquist E.A."/>
            <person name="Lipzen A."/>
            <person name="Lundell T."/>
            <person name="Morin E."/>
            <person name="Murat C."/>
            <person name="Riley R."/>
            <person name="Ohm R."/>
            <person name="Sun H."/>
            <person name="Tunlid A."/>
            <person name="Henrissat B."/>
            <person name="Grigoriev I.V."/>
            <person name="Hibbett D.S."/>
            <person name="Martin F."/>
        </authorList>
    </citation>
    <scope>NUCLEOTIDE SEQUENCE [LARGE SCALE GENOMIC DNA]</scope>
    <source>
        <strain evidence="12">Ve08.2h10</strain>
    </source>
</reference>
<feature type="compositionally biased region" description="Low complexity" evidence="9">
    <location>
        <begin position="508"/>
        <end position="527"/>
    </location>
</feature>
<evidence type="ECO:0000256" key="1">
    <source>
        <dbReference type="ARBA" id="ARBA00004123"/>
    </source>
</evidence>
<feature type="region of interest" description="Disordered" evidence="9">
    <location>
        <begin position="508"/>
        <end position="596"/>
    </location>
</feature>
<feature type="compositionally biased region" description="Basic and acidic residues" evidence="9">
    <location>
        <begin position="555"/>
        <end position="569"/>
    </location>
</feature>
<dbReference type="InParanoid" id="A0A0D0EBU9"/>
<feature type="compositionally biased region" description="Polar residues" evidence="9">
    <location>
        <begin position="25"/>
        <end position="35"/>
    </location>
</feature>
<dbReference type="STRING" id="930991.A0A0D0EBU9"/>
<keyword evidence="5" id="KW-0805">Transcription regulation</keyword>
<accession>A0A0D0EBU9</accession>
<feature type="compositionally biased region" description="Low complexity" evidence="9">
    <location>
        <begin position="1082"/>
        <end position="1093"/>
    </location>
</feature>
<feature type="compositionally biased region" description="Low complexity" evidence="9">
    <location>
        <begin position="583"/>
        <end position="596"/>
    </location>
</feature>
<proteinExistence type="predicted"/>
<dbReference type="SMART" id="SM00401">
    <property type="entry name" value="ZnF_GATA"/>
    <property type="match status" value="1"/>
</dbReference>
<dbReference type="Pfam" id="PF08550">
    <property type="entry name" value="GATA_AreA"/>
    <property type="match status" value="1"/>
</dbReference>
<dbReference type="InterPro" id="IPR000679">
    <property type="entry name" value="Znf_GATA"/>
</dbReference>
<evidence type="ECO:0000256" key="2">
    <source>
        <dbReference type="ARBA" id="ARBA00022723"/>
    </source>
</evidence>
<dbReference type="InterPro" id="IPR039355">
    <property type="entry name" value="Transcription_factor_GATA"/>
</dbReference>
<evidence type="ECO:0000256" key="6">
    <source>
        <dbReference type="ARBA" id="ARBA00023163"/>
    </source>
</evidence>
<dbReference type="PANTHER" id="PTHR10071:SF281">
    <property type="entry name" value="BOX A-BINDING FACTOR-RELATED"/>
    <property type="match status" value="1"/>
</dbReference>
<evidence type="ECO:0000313" key="11">
    <source>
        <dbReference type="EMBL" id="KIK98250.1"/>
    </source>
</evidence>
<feature type="region of interest" description="Disordered" evidence="9">
    <location>
        <begin position="341"/>
        <end position="378"/>
    </location>
</feature>
<dbReference type="CDD" id="cd00202">
    <property type="entry name" value="ZnF_GATA"/>
    <property type="match status" value="1"/>
</dbReference>
<gene>
    <name evidence="11" type="ORF">PAXRUDRAFT_824042</name>
</gene>
<feature type="region of interest" description="Disordered" evidence="9">
    <location>
        <begin position="692"/>
        <end position="738"/>
    </location>
</feature>
<feature type="compositionally biased region" description="Polar residues" evidence="9">
    <location>
        <begin position="1094"/>
        <end position="1104"/>
    </location>
</feature>
<feature type="compositionally biased region" description="Polar residues" evidence="9">
    <location>
        <begin position="987"/>
        <end position="1001"/>
    </location>
</feature>
<dbReference type="EMBL" id="KN824900">
    <property type="protein sequence ID" value="KIK98250.1"/>
    <property type="molecule type" value="Genomic_DNA"/>
</dbReference>
<dbReference type="FunFam" id="3.30.50.10:FF:000007">
    <property type="entry name" value="Nitrogen regulatory AreA, N-terminal"/>
    <property type="match status" value="1"/>
</dbReference>
<dbReference type="Gene3D" id="3.30.50.10">
    <property type="entry name" value="Erythroid Transcription Factor GATA-1, subunit A"/>
    <property type="match status" value="1"/>
</dbReference>
<comment type="subcellular location">
    <subcellularLocation>
        <location evidence="1">Nucleus</location>
    </subcellularLocation>
</comment>
<dbReference type="GO" id="GO:0045944">
    <property type="term" value="P:positive regulation of transcription by RNA polymerase II"/>
    <property type="evidence" value="ECO:0007669"/>
    <property type="project" value="TreeGrafter"/>
</dbReference>
<dbReference type="InterPro" id="IPR013088">
    <property type="entry name" value="Znf_NHR/GATA"/>
</dbReference>
<feature type="compositionally biased region" description="Polar residues" evidence="9">
    <location>
        <begin position="43"/>
        <end position="66"/>
    </location>
</feature>
<feature type="compositionally biased region" description="Basic and acidic residues" evidence="9">
    <location>
        <begin position="714"/>
        <end position="725"/>
    </location>
</feature>
<feature type="region of interest" description="Disordered" evidence="9">
    <location>
        <begin position="140"/>
        <end position="172"/>
    </location>
</feature>
<keyword evidence="2" id="KW-0479">Metal-binding</keyword>
<evidence type="ECO:0000313" key="12">
    <source>
        <dbReference type="Proteomes" id="UP000054538"/>
    </source>
</evidence>
<evidence type="ECO:0000256" key="5">
    <source>
        <dbReference type="ARBA" id="ARBA00023015"/>
    </source>
</evidence>
<feature type="compositionally biased region" description="Polar residues" evidence="9">
    <location>
        <begin position="1"/>
        <end position="11"/>
    </location>
</feature>
<feature type="region of interest" description="Disordered" evidence="9">
    <location>
        <begin position="903"/>
        <end position="1014"/>
    </location>
</feature>
<evidence type="ECO:0000256" key="9">
    <source>
        <dbReference type="SAM" id="MobiDB-lite"/>
    </source>
</evidence>
<evidence type="ECO:0000256" key="8">
    <source>
        <dbReference type="PROSITE-ProRule" id="PRU00094"/>
    </source>
</evidence>
<name>A0A0D0EBU9_9AGAM</name>
<keyword evidence="7" id="KW-0539">Nucleus</keyword>
<dbReference type="PROSITE" id="PS50114">
    <property type="entry name" value="GATA_ZN_FINGER_2"/>
    <property type="match status" value="1"/>
</dbReference>
<feature type="domain" description="GATA-type" evidence="10">
    <location>
        <begin position="1007"/>
        <end position="1060"/>
    </location>
</feature>
<reference evidence="11 12" key="1">
    <citation type="submission" date="2014-04" db="EMBL/GenBank/DDBJ databases">
        <authorList>
            <consortium name="DOE Joint Genome Institute"/>
            <person name="Kuo A."/>
            <person name="Kohler A."/>
            <person name="Jargeat P."/>
            <person name="Nagy L.G."/>
            <person name="Floudas D."/>
            <person name="Copeland A."/>
            <person name="Barry K.W."/>
            <person name="Cichocki N."/>
            <person name="Veneault-Fourrey C."/>
            <person name="LaButti K."/>
            <person name="Lindquist E.A."/>
            <person name="Lipzen A."/>
            <person name="Lundell T."/>
            <person name="Morin E."/>
            <person name="Murat C."/>
            <person name="Sun H."/>
            <person name="Tunlid A."/>
            <person name="Henrissat B."/>
            <person name="Grigoriev I.V."/>
            <person name="Hibbett D.S."/>
            <person name="Martin F."/>
            <person name="Nordberg H.P."/>
            <person name="Cantor M.N."/>
            <person name="Hua S.X."/>
        </authorList>
    </citation>
    <scope>NUCLEOTIDE SEQUENCE [LARGE SCALE GENOMIC DNA]</scope>
    <source>
        <strain evidence="11 12">Ve08.2h10</strain>
    </source>
</reference>
<feature type="region of interest" description="Disordered" evidence="9">
    <location>
        <begin position="1062"/>
        <end position="1148"/>
    </location>
</feature>
<dbReference type="GO" id="GO:0000981">
    <property type="term" value="F:DNA-binding transcription factor activity, RNA polymerase II-specific"/>
    <property type="evidence" value="ECO:0007669"/>
    <property type="project" value="TreeGrafter"/>
</dbReference>